<dbReference type="Proteomes" id="UP000618591">
    <property type="component" value="Unassembled WGS sequence"/>
</dbReference>
<protein>
    <recommendedName>
        <fullName evidence="3">Methyltransferase</fullName>
    </recommendedName>
</protein>
<dbReference type="Pfam" id="PF20553">
    <property type="entry name" value="Methyltransf_35"/>
    <property type="match status" value="1"/>
</dbReference>
<dbReference type="InterPro" id="IPR046788">
    <property type="entry name" value="Methyltransf_35"/>
</dbReference>
<comment type="caution">
    <text evidence="1">The sequence shown here is derived from an EMBL/GenBank/DDBJ whole genome shotgun (WGS) entry which is preliminary data.</text>
</comment>
<name>A0ABQ1H0D7_9SPHN</name>
<sequence>MDLTNAAKDAIDAIIQQIPVDRRLFVDLLTRCERWHPLTNATYISMGAYPLEDHKLIHRMLGLRKLIAFDYDPEIVKRQVFNRPIDTCKCVCHSSGDLVANLDAVLADAGYADASNLIVWLDYTSPAELGEQIREFVTLLDKLKLGDVVRITVNANASSLFSPKPEKGVPTMPGEEVRKVRFEKLSERIGDYLPADAEAEMMTDELLPAVLSRAVGAAALKAFPTSGANTFAPLSIVRYADGQQMLSLTGIVVPRDQEAEMRDKLDLPSWRFASRDWSEVRLLTVPDLTIRERLFLERAIGTTALPDIKKHLGFDFGALEVGEAFLNDYEHYYRFYPNLLASEI</sequence>
<evidence type="ECO:0000313" key="2">
    <source>
        <dbReference type="Proteomes" id="UP000618591"/>
    </source>
</evidence>
<dbReference type="EMBL" id="BMDW01000017">
    <property type="protein sequence ID" value="GGA54560.1"/>
    <property type="molecule type" value="Genomic_DNA"/>
</dbReference>
<gene>
    <name evidence="1" type="ORF">GCM10011395_26220</name>
</gene>
<dbReference type="RefSeq" id="WP_229733140.1">
    <property type="nucleotide sequence ID" value="NZ_BMDW01000017.1"/>
</dbReference>
<keyword evidence="2" id="KW-1185">Reference proteome</keyword>
<accession>A0ABQ1H0D7</accession>
<organism evidence="1 2">
    <name type="scientific">Sphingomonas psychrolutea</name>
    <dbReference type="NCBI Taxonomy" id="1259676"/>
    <lineage>
        <taxon>Bacteria</taxon>
        <taxon>Pseudomonadati</taxon>
        <taxon>Pseudomonadota</taxon>
        <taxon>Alphaproteobacteria</taxon>
        <taxon>Sphingomonadales</taxon>
        <taxon>Sphingomonadaceae</taxon>
        <taxon>Sphingomonas</taxon>
    </lineage>
</organism>
<reference evidence="2" key="1">
    <citation type="journal article" date="2019" name="Int. J. Syst. Evol. Microbiol.">
        <title>The Global Catalogue of Microorganisms (GCM) 10K type strain sequencing project: providing services to taxonomists for standard genome sequencing and annotation.</title>
        <authorList>
            <consortium name="The Broad Institute Genomics Platform"/>
            <consortium name="The Broad Institute Genome Sequencing Center for Infectious Disease"/>
            <person name="Wu L."/>
            <person name="Ma J."/>
        </authorList>
    </citation>
    <scope>NUCLEOTIDE SEQUENCE [LARGE SCALE GENOMIC DNA]</scope>
    <source>
        <strain evidence="2">CGMCC 1.10106</strain>
    </source>
</reference>
<evidence type="ECO:0000313" key="1">
    <source>
        <dbReference type="EMBL" id="GGA54560.1"/>
    </source>
</evidence>
<evidence type="ECO:0008006" key="3">
    <source>
        <dbReference type="Google" id="ProtNLM"/>
    </source>
</evidence>
<proteinExistence type="predicted"/>